<feature type="transmembrane region" description="Helical" evidence="2">
    <location>
        <begin position="138"/>
        <end position="157"/>
    </location>
</feature>
<evidence type="ECO:0000313" key="3">
    <source>
        <dbReference type="EMBL" id="KAH7550436.1"/>
    </source>
</evidence>
<keyword evidence="2" id="KW-0812">Transmembrane</keyword>
<protein>
    <submittedName>
        <fullName evidence="3">Uncharacterized protein</fullName>
    </submittedName>
</protein>
<evidence type="ECO:0000256" key="2">
    <source>
        <dbReference type="SAM" id="Phobius"/>
    </source>
</evidence>
<sequence>MLHENGVGPALSSERVPRKGVVRVSKRSTTSRCPQLRHAPFLAPEIVSRTKSEVPLQGKARGQNRKAAMPGPGPHLMYAMGSGVAMTKLSNGRFGPHHTLTYAVNAFFGPDIGSFTEWLGSFFSSSGSALADAIHDPVYYFLILGLPLSFFYSWLSRLSLRIGILDSFSGVPLSKRQCFLLIAAGSISHFFLDHLFEENGRSAMYTWILSTGWWKGKAPVNPDAVFVVGFLCICLVVGFIYINRVMPVKSAINQSYQSANLILIIATLYCLWCASQIYWVNPRRAPVGEEADLGVLVFLAMYFFLPHCLCIMSINPKDVDMAQLPL</sequence>
<evidence type="ECO:0000313" key="4">
    <source>
        <dbReference type="Proteomes" id="UP000827721"/>
    </source>
</evidence>
<organism evidence="3 4">
    <name type="scientific">Xanthoceras sorbifolium</name>
    <dbReference type="NCBI Taxonomy" id="99658"/>
    <lineage>
        <taxon>Eukaryota</taxon>
        <taxon>Viridiplantae</taxon>
        <taxon>Streptophyta</taxon>
        <taxon>Embryophyta</taxon>
        <taxon>Tracheophyta</taxon>
        <taxon>Spermatophyta</taxon>
        <taxon>Magnoliopsida</taxon>
        <taxon>eudicotyledons</taxon>
        <taxon>Gunneridae</taxon>
        <taxon>Pentapetalae</taxon>
        <taxon>rosids</taxon>
        <taxon>malvids</taxon>
        <taxon>Sapindales</taxon>
        <taxon>Sapindaceae</taxon>
        <taxon>Xanthoceroideae</taxon>
        <taxon>Xanthoceras</taxon>
    </lineage>
</organism>
<dbReference type="PANTHER" id="PTHR38543">
    <property type="entry name" value="OS04G0465800 PROTEIN"/>
    <property type="match status" value="1"/>
</dbReference>
<reference evidence="3 4" key="1">
    <citation type="submission" date="2021-02" db="EMBL/GenBank/DDBJ databases">
        <title>Plant Genome Project.</title>
        <authorList>
            <person name="Zhang R.-G."/>
        </authorList>
    </citation>
    <scope>NUCLEOTIDE SEQUENCE [LARGE SCALE GENOMIC DNA]</scope>
    <source>
        <tissue evidence="3">Leaves</tissue>
    </source>
</reference>
<keyword evidence="4" id="KW-1185">Reference proteome</keyword>
<comment type="caution">
    <text evidence="3">The sequence shown here is derived from an EMBL/GenBank/DDBJ whole genome shotgun (WGS) entry which is preliminary data.</text>
</comment>
<feature type="transmembrane region" description="Helical" evidence="2">
    <location>
        <begin position="293"/>
        <end position="314"/>
    </location>
</feature>
<keyword evidence="2" id="KW-1133">Transmembrane helix</keyword>
<dbReference type="EMBL" id="JAFEMO010000013">
    <property type="protein sequence ID" value="KAH7550436.1"/>
    <property type="molecule type" value="Genomic_DNA"/>
</dbReference>
<dbReference type="Proteomes" id="UP000827721">
    <property type="component" value="Unassembled WGS sequence"/>
</dbReference>
<accession>A0ABQ8H975</accession>
<feature type="transmembrane region" description="Helical" evidence="2">
    <location>
        <begin position="224"/>
        <end position="242"/>
    </location>
</feature>
<dbReference type="PANTHER" id="PTHR38543:SF1">
    <property type="entry name" value="OS04G0465800 PROTEIN"/>
    <property type="match status" value="1"/>
</dbReference>
<proteinExistence type="predicted"/>
<feature type="region of interest" description="Disordered" evidence="1">
    <location>
        <begin position="1"/>
        <end position="30"/>
    </location>
</feature>
<gene>
    <name evidence="3" type="ORF">JRO89_XS13G0190800</name>
</gene>
<evidence type="ECO:0000256" key="1">
    <source>
        <dbReference type="SAM" id="MobiDB-lite"/>
    </source>
</evidence>
<feature type="transmembrane region" description="Helical" evidence="2">
    <location>
        <begin position="262"/>
        <end position="281"/>
    </location>
</feature>
<keyword evidence="2" id="KW-0472">Membrane</keyword>
<name>A0ABQ8H975_9ROSI</name>